<dbReference type="PROSITE" id="PS50972">
    <property type="entry name" value="PTERIN_BINDING"/>
    <property type="match status" value="1"/>
</dbReference>
<evidence type="ECO:0000256" key="5">
    <source>
        <dbReference type="ARBA" id="ARBA00012458"/>
    </source>
</evidence>
<comment type="similarity">
    <text evidence="4 10">Belongs to the DHPS family.</text>
</comment>
<dbReference type="PROSITE" id="PS00792">
    <property type="entry name" value="DHPS_1"/>
    <property type="match status" value="1"/>
</dbReference>
<gene>
    <name evidence="13" type="ORF">J2X26_000518</name>
</gene>
<comment type="caution">
    <text evidence="13">The sequence shown here is derived from an EMBL/GenBank/DDBJ whole genome shotgun (WGS) entry which is preliminary data.</text>
</comment>
<evidence type="ECO:0000256" key="6">
    <source>
        <dbReference type="ARBA" id="ARBA00022679"/>
    </source>
</evidence>
<evidence type="ECO:0000313" key="14">
    <source>
        <dbReference type="Proteomes" id="UP001239626"/>
    </source>
</evidence>
<evidence type="ECO:0000256" key="3">
    <source>
        <dbReference type="ARBA" id="ARBA00004763"/>
    </source>
</evidence>
<dbReference type="InterPro" id="IPR045031">
    <property type="entry name" value="DHP_synth-like"/>
</dbReference>
<accession>A0ABU0EAD0</accession>
<protein>
    <recommendedName>
        <fullName evidence="5 10">Dihydropteroate synthase</fullName>
        <shortName evidence="10">DHPS</shortName>
        <ecNumber evidence="5 10">2.5.1.15</ecNumber>
    </recommendedName>
    <alternativeName>
        <fullName evidence="10">Dihydropteroate pyrophosphorylase</fullName>
    </alternativeName>
</protein>
<evidence type="ECO:0000256" key="9">
    <source>
        <dbReference type="ARBA" id="ARBA00022909"/>
    </source>
</evidence>
<evidence type="ECO:0000313" key="13">
    <source>
        <dbReference type="EMBL" id="MDQ0372221.1"/>
    </source>
</evidence>
<dbReference type="InterPro" id="IPR011005">
    <property type="entry name" value="Dihydropteroate_synth-like_sf"/>
</dbReference>
<comment type="function">
    <text evidence="10">Catalyzes the condensation of para-aminobenzoate (pABA) with 6-hydroxymethyl-7,8-dihydropterin diphosphate (DHPt-PP) to form 7,8-dihydropteroate (H2Pte), the immediate precursor of folate derivatives.</text>
</comment>
<organism evidence="13 14">
    <name type="scientific">Cellulomonas humilata</name>
    <dbReference type="NCBI Taxonomy" id="144055"/>
    <lineage>
        <taxon>Bacteria</taxon>
        <taxon>Bacillati</taxon>
        <taxon>Actinomycetota</taxon>
        <taxon>Actinomycetes</taxon>
        <taxon>Micrococcales</taxon>
        <taxon>Cellulomonadaceae</taxon>
        <taxon>Cellulomonas</taxon>
    </lineage>
</organism>
<evidence type="ECO:0000256" key="2">
    <source>
        <dbReference type="ARBA" id="ARBA00001946"/>
    </source>
</evidence>
<evidence type="ECO:0000259" key="12">
    <source>
        <dbReference type="PROSITE" id="PS50972"/>
    </source>
</evidence>
<name>A0ABU0EAD0_9CELL</name>
<dbReference type="Pfam" id="PF00809">
    <property type="entry name" value="Pterin_bind"/>
    <property type="match status" value="1"/>
</dbReference>
<dbReference type="EMBL" id="JAUSVB010000001">
    <property type="protein sequence ID" value="MDQ0372221.1"/>
    <property type="molecule type" value="Genomic_DNA"/>
</dbReference>
<keyword evidence="14" id="KW-1185">Reference proteome</keyword>
<evidence type="ECO:0000256" key="10">
    <source>
        <dbReference type="RuleBase" id="RU361205"/>
    </source>
</evidence>
<dbReference type="Gene3D" id="3.20.20.20">
    <property type="entry name" value="Dihydropteroate synthase-like"/>
    <property type="match status" value="1"/>
</dbReference>
<comment type="catalytic activity">
    <reaction evidence="1">
        <text>(7,8-dihydropterin-6-yl)methyl diphosphate + 4-aminobenzoate = 7,8-dihydropteroate + diphosphate</text>
        <dbReference type="Rhea" id="RHEA:19949"/>
        <dbReference type="ChEBI" id="CHEBI:17836"/>
        <dbReference type="ChEBI" id="CHEBI:17839"/>
        <dbReference type="ChEBI" id="CHEBI:33019"/>
        <dbReference type="ChEBI" id="CHEBI:72950"/>
        <dbReference type="EC" id="2.5.1.15"/>
    </reaction>
</comment>
<dbReference type="GO" id="GO:0004156">
    <property type="term" value="F:dihydropteroate synthase activity"/>
    <property type="evidence" value="ECO:0007669"/>
    <property type="project" value="UniProtKB-EC"/>
</dbReference>
<keyword evidence="6 10" id="KW-0808">Transferase</keyword>
<dbReference type="InterPro" id="IPR006390">
    <property type="entry name" value="DHP_synth_dom"/>
</dbReference>
<evidence type="ECO:0000256" key="8">
    <source>
        <dbReference type="ARBA" id="ARBA00022842"/>
    </source>
</evidence>
<comment type="pathway">
    <text evidence="3 10">Cofactor biosynthesis; tetrahydrofolate biosynthesis; 7,8-dihydrofolate from 2-amino-4-hydroxy-6-hydroxymethyl-7,8-dihydropteridine diphosphate and 4-aminobenzoate: step 1/2.</text>
</comment>
<feature type="domain" description="Pterin-binding" evidence="12">
    <location>
        <begin position="23"/>
        <end position="281"/>
    </location>
</feature>
<comment type="cofactor">
    <cofactor evidence="2 10">
        <name>Mg(2+)</name>
        <dbReference type="ChEBI" id="CHEBI:18420"/>
    </cofactor>
</comment>
<sequence>MTGPGPSARPAPLPPRLHALRRTLVMGVVNVTPDSFSDGGRWFTPGAAVAHGLELVEQGADLLDVGGESTRPGARRVAVDDELARVLPVIEQLVAHGATVSIDTTRAVVAQAAVERGASIINDVSGGLADDDMYGVVARTGAVYVAMHWRGHADVMDDLDDYDDVVTDVRRELAARVAALRAAGVRDEQVVLDPGLGFAKAGSSNWPLLARLPELVADGFPVLVGASRKRFLGHLLAGPEGEPAPPLARDRATAAVSALAAAAGAWCVRVHEVAGSADAVRVAAAWQGAHGSVTDDDELAVDEDARTGGSTR</sequence>
<dbReference type="EC" id="2.5.1.15" evidence="5 10"/>
<dbReference type="NCBIfam" id="TIGR01496">
    <property type="entry name" value="DHPS"/>
    <property type="match status" value="1"/>
</dbReference>
<evidence type="ECO:0000256" key="4">
    <source>
        <dbReference type="ARBA" id="ARBA00009503"/>
    </source>
</evidence>
<evidence type="ECO:0000256" key="7">
    <source>
        <dbReference type="ARBA" id="ARBA00022723"/>
    </source>
</evidence>
<dbReference type="InterPro" id="IPR000489">
    <property type="entry name" value="Pterin-binding_dom"/>
</dbReference>
<keyword evidence="7 10" id="KW-0479">Metal-binding</keyword>
<dbReference type="SUPFAM" id="SSF51717">
    <property type="entry name" value="Dihydropteroate synthetase-like"/>
    <property type="match status" value="1"/>
</dbReference>
<evidence type="ECO:0000256" key="1">
    <source>
        <dbReference type="ARBA" id="ARBA00000012"/>
    </source>
</evidence>
<dbReference type="PROSITE" id="PS00793">
    <property type="entry name" value="DHPS_2"/>
    <property type="match status" value="1"/>
</dbReference>
<evidence type="ECO:0000256" key="11">
    <source>
        <dbReference type="SAM" id="MobiDB-lite"/>
    </source>
</evidence>
<keyword evidence="9 10" id="KW-0289">Folate biosynthesis</keyword>
<dbReference type="PANTHER" id="PTHR20941">
    <property type="entry name" value="FOLATE SYNTHESIS PROTEINS"/>
    <property type="match status" value="1"/>
</dbReference>
<reference evidence="13 14" key="1">
    <citation type="submission" date="2023-07" db="EMBL/GenBank/DDBJ databases">
        <title>Sorghum-associated microbial communities from plants grown in Nebraska, USA.</title>
        <authorList>
            <person name="Schachtman D."/>
        </authorList>
    </citation>
    <scope>NUCLEOTIDE SEQUENCE [LARGE SCALE GENOMIC DNA]</scope>
    <source>
        <strain evidence="13 14">BE332</strain>
    </source>
</reference>
<keyword evidence="8 10" id="KW-0460">Magnesium</keyword>
<dbReference type="PANTHER" id="PTHR20941:SF1">
    <property type="entry name" value="FOLIC ACID SYNTHESIS PROTEIN FOL1"/>
    <property type="match status" value="1"/>
</dbReference>
<dbReference type="Proteomes" id="UP001239626">
    <property type="component" value="Unassembled WGS sequence"/>
</dbReference>
<proteinExistence type="inferred from homology"/>
<feature type="region of interest" description="Disordered" evidence="11">
    <location>
        <begin position="293"/>
        <end position="312"/>
    </location>
</feature>
<dbReference type="CDD" id="cd00739">
    <property type="entry name" value="DHPS"/>
    <property type="match status" value="1"/>
</dbReference>